<sequence length="67" mass="7766">MKAEDIAEKIGVAALKFYLLSVTPSRPIKFSWDNVLNFERNSAPYLLYTFARTEGVFRKDQGTWHRA</sequence>
<comment type="caution">
    <text evidence="1">The sequence shown here is derived from an EMBL/GenBank/DDBJ whole genome shotgun (WGS) entry which is preliminary data.</text>
</comment>
<dbReference type="PANTHER" id="PTHR11956:SF5">
    <property type="entry name" value="ARGININE--TRNA LIGASE, CYTOPLASMIC"/>
    <property type="match status" value="1"/>
</dbReference>
<dbReference type="EMBL" id="DRUB01000180">
    <property type="protein sequence ID" value="HHR96934.1"/>
    <property type="molecule type" value="Genomic_DNA"/>
</dbReference>
<dbReference type="InterPro" id="IPR014729">
    <property type="entry name" value="Rossmann-like_a/b/a_fold"/>
</dbReference>
<protein>
    <submittedName>
        <fullName evidence="1">Uncharacterized protein</fullName>
    </submittedName>
</protein>
<dbReference type="AlphaFoldDB" id="A0A7C5YXD7"/>
<dbReference type="GO" id="GO:0005524">
    <property type="term" value="F:ATP binding"/>
    <property type="evidence" value="ECO:0007669"/>
    <property type="project" value="InterPro"/>
</dbReference>
<dbReference type="GO" id="GO:0006420">
    <property type="term" value="P:arginyl-tRNA aminoacylation"/>
    <property type="evidence" value="ECO:0007669"/>
    <property type="project" value="InterPro"/>
</dbReference>
<dbReference type="GO" id="GO:0004814">
    <property type="term" value="F:arginine-tRNA ligase activity"/>
    <property type="evidence" value="ECO:0007669"/>
    <property type="project" value="InterPro"/>
</dbReference>
<gene>
    <name evidence="1" type="ORF">ENL47_09130</name>
</gene>
<name>A0A7C5YXD7_9CREN</name>
<dbReference type="SUPFAM" id="SSF52374">
    <property type="entry name" value="Nucleotidylyl transferase"/>
    <property type="match status" value="1"/>
</dbReference>
<evidence type="ECO:0000313" key="1">
    <source>
        <dbReference type="EMBL" id="HHR96934.1"/>
    </source>
</evidence>
<dbReference type="PANTHER" id="PTHR11956">
    <property type="entry name" value="ARGINYL-TRNA SYNTHETASE"/>
    <property type="match status" value="1"/>
</dbReference>
<proteinExistence type="predicted"/>
<dbReference type="InterPro" id="IPR001278">
    <property type="entry name" value="Arg-tRNA-ligase"/>
</dbReference>
<reference evidence="1" key="1">
    <citation type="journal article" date="2020" name="mSystems">
        <title>Genome- and Community-Level Interaction Insights into Carbon Utilization and Element Cycling Functions of Hydrothermarchaeota in Hydrothermal Sediment.</title>
        <authorList>
            <person name="Zhou Z."/>
            <person name="Liu Y."/>
            <person name="Xu W."/>
            <person name="Pan J."/>
            <person name="Luo Z.H."/>
            <person name="Li M."/>
        </authorList>
    </citation>
    <scope>NUCLEOTIDE SEQUENCE [LARGE SCALE GENOMIC DNA]</scope>
    <source>
        <strain evidence="1">SpSt-1</strain>
    </source>
</reference>
<organism evidence="1">
    <name type="scientific">Ignisphaera aggregans</name>
    <dbReference type="NCBI Taxonomy" id="334771"/>
    <lineage>
        <taxon>Archaea</taxon>
        <taxon>Thermoproteota</taxon>
        <taxon>Thermoprotei</taxon>
        <taxon>Desulfurococcales</taxon>
        <taxon>Desulfurococcaceae</taxon>
        <taxon>Ignisphaera</taxon>
    </lineage>
</organism>
<accession>A0A7C5YXD7</accession>
<dbReference type="Gene3D" id="3.40.50.620">
    <property type="entry name" value="HUPs"/>
    <property type="match status" value="1"/>
</dbReference>